<evidence type="ECO:0000256" key="3">
    <source>
        <dbReference type="ARBA" id="ARBA00022884"/>
    </source>
</evidence>
<evidence type="ECO:0000256" key="7">
    <source>
        <dbReference type="HAMAP-Rule" id="MF_00503"/>
    </source>
</evidence>
<dbReference type="Gene3D" id="3.40.5.10">
    <property type="entry name" value="Ribosomal protein L9, N-terminal domain"/>
    <property type="match status" value="1"/>
</dbReference>
<evidence type="ECO:0000256" key="5">
    <source>
        <dbReference type="ARBA" id="ARBA00023274"/>
    </source>
</evidence>
<protein>
    <recommendedName>
        <fullName evidence="6 7">Large ribosomal subunit protein bL9</fullName>
    </recommendedName>
</protein>
<dbReference type="InterPro" id="IPR000244">
    <property type="entry name" value="Ribosomal_bL9"/>
</dbReference>
<evidence type="ECO:0000256" key="2">
    <source>
        <dbReference type="ARBA" id="ARBA00022730"/>
    </source>
</evidence>
<dbReference type="Gene3D" id="3.10.430.100">
    <property type="entry name" value="Ribosomal protein L9, C-terminal domain"/>
    <property type="match status" value="1"/>
</dbReference>
<evidence type="ECO:0000256" key="1">
    <source>
        <dbReference type="ARBA" id="ARBA00010605"/>
    </source>
</evidence>
<dbReference type="InterPro" id="IPR036935">
    <property type="entry name" value="Ribosomal_bL9_N_sf"/>
</dbReference>
<evidence type="ECO:0000256" key="6">
    <source>
        <dbReference type="ARBA" id="ARBA00035292"/>
    </source>
</evidence>
<evidence type="ECO:0000256" key="4">
    <source>
        <dbReference type="ARBA" id="ARBA00022980"/>
    </source>
</evidence>
<dbReference type="InterPro" id="IPR020594">
    <property type="entry name" value="Ribosomal_bL9_bac/chp"/>
</dbReference>
<evidence type="ECO:0000313" key="9">
    <source>
        <dbReference type="EMBL" id="PCH62437.1"/>
    </source>
</evidence>
<comment type="function">
    <text evidence="7">Binds to the 23S rRNA.</text>
</comment>
<evidence type="ECO:0000313" key="10">
    <source>
        <dbReference type="Proteomes" id="UP000218172"/>
    </source>
</evidence>
<dbReference type="PROSITE" id="PS00651">
    <property type="entry name" value="RIBOSOMAL_L9"/>
    <property type="match status" value="1"/>
</dbReference>
<organism evidence="9 10">
    <name type="scientific">SAR86 cluster bacterium</name>
    <dbReference type="NCBI Taxonomy" id="2030880"/>
    <lineage>
        <taxon>Bacteria</taxon>
        <taxon>Pseudomonadati</taxon>
        <taxon>Pseudomonadota</taxon>
        <taxon>Gammaproteobacteria</taxon>
        <taxon>SAR86 cluster</taxon>
    </lineage>
</organism>
<dbReference type="Pfam" id="PF03948">
    <property type="entry name" value="Ribosomal_L9_C"/>
    <property type="match status" value="1"/>
</dbReference>
<comment type="caution">
    <text evidence="9">The sequence shown here is derived from an EMBL/GenBank/DDBJ whole genome shotgun (WGS) entry which is preliminary data.</text>
</comment>
<dbReference type="SUPFAM" id="SSF55653">
    <property type="entry name" value="Ribosomal protein L9 C-domain"/>
    <property type="match status" value="1"/>
</dbReference>
<dbReference type="HAMAP" id="MF_00503">
    <property type="entry name" value="Ribosomal_bL9"/>
    <property type="match status" value="1"/>
</dbReference>
<keyword evidence="4 7" id="KW-0689">Ribosomal protein</keyword>
<accession>A0A2A4MRR0</accession>
<keyword evidence="5 7" id="KW-0687">Ribonucleoprotein</keyword>
<dbReference type="AlphaFoldDB" id="A0A2A4MRR0"/>
<dbReference type="PANTHER" id="PTHR21368">
    <property type="entry name" value="50S RIBOSOMAL PROTEIN L9"/>
    <property type="match status" value="1"/>
</dbReference>
<dbReference type="InterPro" id="IPR020069">
    <property type="entry name" value="Ribosomal_bL9_C"/>
</dbReference>
<feature type="domain" description="Ribosomal protein L9" evidence="8">
    <location>
        <begin position="13"/>
        <end position="40"/>
    </location>
</feature>
<dbReference type="Pfam" id="PF01281">
    <property type="entry name" value="Ribosomal_L9_N"/>
    <property type="match status" value="1"/>
</dbReference>
<dbReference type="GO" id="GO:0005840">
    <property type="term" value="C:ribosome"/>
    <property type="evidence" value="ECO:0007669"/>
    <property type="project" value="UniProtKB-KW"/>
</dbReference>
<dbReference type="GO" id="GO:0006412">
    <property type="term" value="P:translation"/>
    <property type="evidence" value="ECO:0007669"/>
    <property type="project" value="UniProtKB-UniRule"/>
</dbReference>
<sequence>MNIILLEKLGKLGSVGDTASVKAGYARNYLFPFGKAIPATKKNLVDFEGRRAELLAAHDSNVAASQKRAKPVDGLKLHIDANASDEGKLFGSVGTKDIADAINAAVKGGDISKKEIQLPNGVIRELGEYEVTIDFGYEVTGTVTVLVAQLESAGVSADGIVAEAFEEPAADEETAAEPSAE</sequence>
<dbReference type="GO" id="GO:0019843">
    <property type="term" value="F:rRNA binding"/>
    <property type="evidence" value="ECO:0007669"/>
    <property type="project" value="UniProtKB-UniRule"/>
</dbReference>
<keyword evidence="2 7" id="KW-0699">rRNA-binding</keyword>
<reference evidence="10" key="1">
    <citation type="submission" date="2017-08" db="EMBL/GenBank/DDBJ databases">
        <title>A dynamic microbial community with high functional redundancy inhabits the cold, oxic subseafloor aquifer.</title>
        <authorList>
            <person name="Tully B.J."/>
            <person name="Wheat C.G."/>
            <person name="Glazer B.T."/>
            <person name="Huber J.A."/>
        </authorList>
    </citation>
    <scope>NUCLEOTIDE SEQUENCE [LARGE SCALE GENOMIC DNA]</scope>
</reference>
<comment type="similarity">
    <text evidence="1 7">Belongs to the bacterial ribosomal protein bL9 family.</text>
</comment>
<dbReference type="EMBL" id="NVQR01000039">
    <property type="protein sequence ID" value="PCH62437.1"/>
    <property type="molecule type" value="Genomic_DNA"/>
</dbReference>
<gene>
    <name evidence="7" type="primary">rplI</name>
    <name evidence="9" type="ORF">COC19_02885</name>
</gene>
<keyword evidence="3 7" id="KW-0694">RNA-binding</keyword>
<name>A0A2A4MRR0_9GAMM</name>
<dbReference type="SUPFAM" id="SSF55658">
    <property type="entry name" value="L9 N-domain-like"/>
    <property type="match status" value="1"/>
</dbReference>
<dbReference type="InterPro" id="IPR036791">
    <property type="entry name" value="Ribosomal_bL9_C_sf"/>
</dbReference>
<proteinExistence type="inferred from homology"/>
<dbReference type="GO" id="GO:1990904">
    <property type="term" value="C:ribonucleoprotein complex"/>
    <property type="evidence" value="ECO:0007669"/>
    <property type="project" value="UniProtKB-KW"/>
</dbReference>
<dbReference type="GO" id="GO:0003735">
    <property type="term" value="F:structural constituent of ribosome"/>
    <property type="evidence" value="ECO:0007669"/>
    <property type="project" value="InterPro"/>
</dbReference>
<dbReference type="Proteomes" id="UP000218172">
    <property type="component" value="Unassembled WGS sequence"/>
</dbReference>
<evidence type="ECO:0000259" key="8">
    <source>
        <dbReference type="PROSITE" id="PS00651"/>
    </source>
</evidence>
<dbReference type="InterPro" id="IPR009027">
    <property type="entry name" value="Ribosomal_bL9/RNase_H1_N"/>
</dbReference>
<dbReference type="NCBIfam" id="TIGR00158">
    <property type="entry name" value="L9"/>
    <property type="match status" value="1"/>
</dbReference>
<dbReference type="InterPro" id="IPR020070">
    <property type="entry name" value="Ribosomal_bL9_N"/>
</dbReference>